<dbReference type="PANTHER" id="PTHR23507">
    <property type="entry name" value="ZGC:174356"/>
    <property type="match status" value="1"/>
</dbReference>
<sequence length="546" mass="58554">MDGERSPLLSGTPTPTIRSDSDSSYTAQDPRASFSWLIPVVVMATLSDALTGYSRHMFFRQFVCEQVGGGLPTAPPDPSSLQIDGGIHSAASSRLDCSSPPLLSGTLSINVASMIFTGILSLSTGWWSRLGDMHGRRYALMVSVLGSILLNLIFTVIASSPTLEGLAQPSIFAGLLLEGLLGGSTTFQGAVHAYAADVSPAGSWSAVFSVLQGLFILSTVLGSWIGFGADFFKPFLSFGISAGFGVINLTFIFFFLPESLPEAFEADRPLKLTLRDVRSSIYSTITSFTTSHRLVFFGLAFFLYSLTSRAESFELLVILRGDLPSPTPSSAGVFLTLSLFARMGTFIIFFPAILYLLKRRSPLSAATSTWQYFSSVMSIDGAAARYSVAADFLSQLIITLVPTSPSAVFFLLALMTPLTVGIKPALYALSAVCSEANGGAPRRGALFGALSVLGTAGETLSYLMYVSPYTFFWRSFVKAGFVLTAALLALVYVFIWPREPDRIPRDGPERIRIIVSHDTVTDAVDSATFSPVYRRHGGAGDPGDAN</sequence>
<protein>
    <recommendedName>
        <fullName evidence="9">MFS general substrate transporter</fullName>
    </recommendedName>
</protein>
<dbReference type="Gene3D" id="1.20.1250.20">
    <property type="entry name" value="MFS general substrate transporter like domains"/>
    <property type="match status" value="1"/>
</dbReference>
<evidence type="ECO:0000256" key="2">
    <source>
        <dbReference type="ARBA" id="ARBA00022692"/>
    </source>
</evidence>
<dbReference type="Proteomes" id="UP001218188">
    <property type="component" value="Unassembled WGS sequence"/>
</dbReference>
<gene>
    <name evidence="7" type="ORF">C8F04DRAFT_1113766</name>
</gene>
<keyword evidence="4 6" id="KW-0472">Membrane</keyword>
<evidence type="ECO:0008006" key="9">
    <source>
        <dbReference type="Google" id="ProtNLM"/>
    </source>
</evidence>
<feature type="transmembrane region" description="Helical" evidence="6">
    <location>
        <begin position="171"/>
        <end position="194"/>
    </location>
</feature>
<evidence type="ECO:0000256" key="1">
    <source>
        <dbReference type="ARBA" id="ARBA00004141"/>
    </source>
</evidence>
<feature type="compositionally biased region" description="Polar residues" evidence="5">
    <location>
        <begin position="9"/>
        <end position="26"/>
    </location>
</feature>
<evidence type="ECO:0000313" key="8">
    <source>
        <dbReference type="Proteomes" id="UP001218188"/>
    </source>
</evidence>
<feature type="transmembrane region" description="Helical" evidence="6">
    <location>
        <begin position="138"/>
        <end position="159"/>
    </location>
</feature>
<feature type="transmembrane region" description="Helical" evidence="6">
    <location>
        <begin position="333"/>
        <end position="357"/>
    </location>
</feature>
<reference evidence="7" key="1">
    <citation type="submission" date="2023-03" db="EMBL/GenBank/DDBJ databases">
        <title>Massive genome expansion in bonnet fungi (Mycena s.s.) driven by repeated elements and novel gene families across ecological guilds.</title>
        <authorList>
            <consortium name="Lawrence Berkeley National Laboratory"/>
            <person name="Harder C.B."/>
            <person name="Miyauchi S."/>
            <person name="Viragh M."/>
            <person name="Kuo A."/>
            <person name="Thoen E."/>
            <person name="Andreopoulos B."/>
            <person name="Lu D."/>
            <person name="Skrede I."/>
            <person name="Drula E."/>
            <person name="Henrissat B."/>
            <person name="Morin E."/>
            <person name="Kohler A."/>
            <person name="Barry K."/>
            <person name="LaButti K."/>
            <person name="Morin E."/>
            <person name="Salamov A."/>
            <person name="Lipzen A."/>
            <person name="Mereny Z."/>
            <person name="Hegedus B."/>
            <person name="Baldrian P."/>
            <person name="Stursova M."/>
            <person name="Weitz H."/>
            <person name="Taylor A."/>
            <person name="Grigoriev I.V."/>
            <person name="Nagy L.G."/>
            <person name="Martin F."/>
            <person name="Kauserud H."/>
        </authorList>
    </citation>
    <scope>NUCLEOTIDE SEQUENCE</scope>
    <source>
        <strain evidence="7">CBHHK200</strain>
    </source>
</reference>
<name>A0AAD6SQ15_9AGAR</name>
<feature type="region of interest" description="Disordered" evidence="5">
    <location>
        <begin position="1"/>
        <end position="26"/>
    </location>
</feature>
<dbReference type="InterPro" id="IPR036259">
    <property type="entry name" value="MFS_trans_sf"/>
</dbReference>
<feature type="transmembrane region" description="Helical" evidence="6">
    <location>
        <begin position="235"/>
        <end position="260"/>
    </location>
</feature>
<feature type="transmembrane region" description="Helical" evidence="6">
    <location>
        <begin position="471"/>
        <end position="495"/>
    </location>
</feature>
<comment type="caution">
    <text evidence="7">The sequence shown here is derived from an EMBL/GenBank/DDBJ whole genome shotgun (WGS) entry which is preliminary data.</text>
</comment>
<evidence type="ECO:0000256" key="5">
    <source>
        <dbReference type="SAM" id="MobiDB-lite"/>
    </source>
</evidence>
<organism evidence="7 8">
    <name type="scientific">Mycena alexandri</name>
    <dbReference type="NCBI Taxonomy" id="1745969"/>
    <lineage>
        <taxon>Eukaryota</taxon>
        <taxon>Fungi</taxon>
        <taxon>Dikarya</taxon>
        <taxon>Basidiomycota</taxon>
        <taxon>Agaricomycotina</taxon>
        <taxon>Agaricomycetes</taxon>
        <taxon>Agaricomycetidae</taxon>
        <taxon>Agaricales</taxon>
        <taxon>Marasmiineae</taxon>
        <taxon>Mycenaceae</taxon>
        <taxon>Mycena</taxon>
    </lineage>
</organism>
<evidence type="ECO:0000313" key="7">
    <source>
        <dbReference type="EMBL" id="KAJ7030468.1"/>
    </source>
</evidence>
<keyword evidence="8" id="KW-1185">Reference proteome</keyword>
<dbReference type="SUPFAM" id="SSF103473">
    <property type="entry name" value="MFS general substrate transporter"/>
    <property type="match status" value="1"/>
</dbReference>
<evidence type="ECO:0000256" key="3">
    <source>
        <dbReference type="ARBA" id="ARBA00022989"/>
    </source>
</evidence>
<feature type="transmembrane region" description="Helical" evidence="6">
    <location>
        <begin position="206"/>
        <end position="229"/>
    </location>
</feature>
<dbReference type="GO" id="GO:0016020">
    <property type="term" value="C:membrane"/>
    <property type="evidence" value="ECO:0007669"/>
    <property type="project" value="UniProtKB-SubCell"/>
</dbReference>
<feature type="transmembrane region" description="Helical" evidence="6">
    <location>
        <begin position="445"/>
        <end position="465"/>
    </location>
</feature>
<accession>A0AAD6SQ15</accession>
<dbReference type="PANTHER" id="PTHR23507:SF1">
    <property type="entry name" value="FI18259P1-RELATED"/>
    <property type="match status" value="1"/>
</dbReference>
<dbReference type="GO" id="GO:0022857">
    <property type="term" value="F:transmembrane transporter activity"/>
    <property type="evidence" value="ECO:0007669"/>
    <property type="project" value="TreeGrafter"/>
</dbReference>
<feature type="transmembrane region" description="Helical" evidence="6">
    <location>
        <begin position="408"/>
        <end position="433"/>
    </location>
</feature>
<dbReference type="AlphaFoldDB" id="A0AAD6SQ15"/>
<dbReference type="EMBL" id="JARJCM010000091">
    <property type="protein sequence ID" value="KAJ7030468.1"/>
    <property type="molecule type" value="Genomic_DNA"/>
</dbReference>
<feature type="transmembrane region" description="Helical" evidence="6">
    <location>
        <begin position="102"/>
        <end position="126"/>
    </location>
</feature>
<evidence type="ECO:0000256" key="6">
    <source>
        <dbReference type="SAM" id="Phobius"/>
    </source>
</evidence>
<keyword evidence="2 6" id="KW-0812">Transmembrane</keyword>
<feature type="transmembrane region" description="Helical" evidence="6">
    <location>
        <begin position="34"/>
        <end position="53"/>
    </location>
</feature>
<evidence type="ECO:0000256" key="4">
    <source>
        <dbReference type="ARBA" id="ARBA00023136"/>
    </source>
</evidence>
<proteinExistence type="predicted"/>
<keyword evidence="3 6" id="KW-1133">Transmembrane helix</keyword>
<comment type="subcellular location">
    <subcellularLocation>
        <location evidence="1">Membrane</location>
        <topology evidence="1">Multi-pass membrane protein</topology>
    </subcellularLocation>
</comment>